<dbReference type="InterPro" id="IPR029787">
    <property type="entry name" value="Nucleotide_cyclase"/>
</dbReference>
<dbReference type="InterPro" id="IPR001633">
    <property type="entry name" value="EAL_dom"/>
</dbReference>
<dbReference type="Gene3D" id="3.30.70.270">
    <property type="match status" value="1"/>
</dbReference>
<dbReference type="Pfam" id="PF00990">
    <property type="entry name" value="GGDEF"/>
    <property type="match status" value="1"/>
</dbReference>
<dbReference type="InterPro" id="IPR003018">
    <property type="entry name" value="GAF"/>
</dbReference>
<dbReference type="Gene3D" id="1.10.490.10">
    <property type="entry name" value="Globins"/>
    <property type="match status" value="1"/>
</dbReference>
<dbReference type="NCBIfam" id="TIGR00254">
    <property type="entry name" value="GGDEF"/>
    <property type="match status" value="1"/>
</dbReference>
<dbReference type="InterPro" id="IPR000160">
    <property type="entry name" value="GGDEF_dom"/>
</dbReference>
<keyword evidence="1" id="KW-0812">Transmembrane</keyword>
<dbReference type="PROSITE" id="PS50883">
    <property type="entry name" value="EAL"/>
    <property type="match status" value="1"/>
</dbReference>
<feature type="domain" description="EAL" evidence="2">
    <location>
        <begin position="748"/>
        <end position="1000"/>
    </location>
</feature>
<dbReference type="InterPro" id="IPR050706">
    <property type="entry name" value="Cyclic-di-GMP_PDE-like"/>
</dbReference>
<dbReference type="InterPro" id="IPR043128">
    <property type="entry name" value="Rev_trsase/Diguanyl_cyclase"/>
</dbReference>
<name>A0A1J5QNR5_9ZZZZ</name>
<dbReference type="GO" id="GO:0019825">
    <property type="term" value="F:oxygen binding"/>
    <property type="evidence" value="ECO:0007669"/>
    <property type="project" value="InterPro"/>
</dbReference>
<dbReference type="Pfam" id="PF00563">
    <property type="entry name" value="EAL"/>
    <property type="match status" value="1"/>
</dbReference>
<dbReference type="SMART" id="SM00052">
    <property type="entry name" value="EAL"/>
    <property type="match status" value="1"/>
</dbReference>
<evidence type="ECO:0000259" key="2">
    <source>
        <dbReference type="PROSITE" id="PS50883"/>
    </source>
</evidence>
<dbReference type="SMART" id="SM00267">
    <property type="entry name" value="GGDEF"/>
    <property type="match status" value="1"/>
</dbReference>
<dbReference type="PROSITE" id="PS50887">
    <property type="entry name" value="GGDEF"/>
    <property type="match status" value="1"/>
</dbReference>
<dbReference type="SUPFAM" id="SSF55781">
    <property type="entry name" value="GAF domain-like"/>
    <property type="match status" value="1"/>
</dbReference>
<organism evidence="4">
    <name type="scientific">mine drainage metagenome</name>
    <dbReference type="NCBI Taxonomy" id="410659"/>
    <lineage>
        <taxon>unclassified sequences</taxon>
        <taxon>metagenomes</taxon>
        <taxon>ecological metagenomes</taxon>
    </lineage>
</organism>
<evidence type="ECO:0000259" key="3">
    <source>
        <dbReference type="PROSITE" id="PS50887"/>
    </source>
</evidence>
<dbReference type="Gene3D" id="3.30.450.40">
    <property type="match status" value="1"/>
</dbReference>
<accession>A0A1J5QNR5</accession>
<feature type="transmembrane region" description="Helical" evidence="1">
    <location>
        <begin position="131"/>
        <end position="148"/>
    </location>
</feature>
<dbReference type="InterPro" id="IPR012292">
    <property type="entry name" value="Globin/Proto"/>
</dbReference>
<gene>
    <name evidence="4" type="primary">dosP_12</name>
    <name evidence="4" type="ORF">GALL_407000</name>
</gene>
<dbReference type="InterPro" id="IPR035919">
    <property type="entry name" value="EAL_sf"/>
</dbReference>
<keyword evidence="4" id="KW-0378">Hydrolase</keyword>
<keyword evidence="1" id="KW-1133">Transmembrane helix</keyword>
<feature type="transmembrane region" description="Helical" evidence="1">
    <location>
        <begin position="55"/>
        <end position="78"/>
    </location>
</feature>
<feature type="domain" description="GGDEF" evidence="3">
    <location>
        <begin position="270"/>
        <end position="407"/>
    </location>
</feature>
<dbReference type="CDD" id="cd14759">
    <property type="entry name" value="GS_GGDEF_2"/>
    <property type="match status" value="1"/>
</dbReference>
<dbReference type="Pfam" id="PF01590">
    <property type="entry name" value="GAF"/>
    <property type="match status" value="1"/>
</dbReference>
<dbReference type="PANTHER" id="PTHR33121:SF70">
    <property type="entry name" value="SIGNALING PROTEIN YKOW"/>
    <property type="match status" value="1"/>
</dbReference>
<keyword evidence="1" id="KW-0472">Membrane</keyword>
<comment type="caution">
    <text evidence="4">The sequence shown here is derived from an EMBL/GenBank/DDBJ whole genome shotgun (WGS) entry which is preliminary data.</text>
</comment>
<reference evidence="4" key="1">
    <citation type="submission" date="2016-10" db="EMBL/GenBank/DDBJ databases">
        <title>Sequence of Gallionella enrichment culture.</title>
        <authorList>
            <person name="Poehlein A."/>
            <person name="Muehling M."/>
            <person name="Daniel R."/>
        </authorList>
    </citation>
    <scope>NUCLEOTIDE SEQUENCE</scope>
</reference>
<dbReference type="GO" id="GO:0071111">
    <property type="term" value="F:cyclic-guanylate-specific phosphodiesterase activity"/>
    <property type="evidence" value="ECO:0007669"/>
    <property type="project" value="UniProtKB-EC"/>
</dbReference>
<evidence type="ECO:0000256" key="1">
    <source>
        <dbReference type="SAM" id="Phobius"/>
    </source>
</evidence>
<proteinExistence type="predicted"/>
<dbReference type="GO" id="GO:0020037">
    <property type="term" value="F:heme binding"/>
    <property type="evidence" value="ECO:0007669"/>
    <property type="project" value="InterPro"/>
</dbReference>
<dbReference type="EMBL" id="MLJW01001575">
    <property type="protein sequence ID" value="OIQ77605.1"/>
    <property type="molecule type" value="Genomic_DNA"/>
</dbReference>
<dbReference type="InterPro" id="IPR029016">
    <property type="entry name" value="GAF-like_dom_sf"/>
</dbReference>
<dbReference type="EC" id="3.1.4.52" evidence="4"/>
<dbReference type="PANTHER" id="PTHR33121">
    <property type="entry name" value="CYCLIC DI-GMP PHOSPHODIESTERASE PDEF"/>
    <property type="match status" value="1"/>
</dbReference>
<evidence type="ECO:0000313" key="4">
    <source>
        <dbReference type="EMBL" id="OIQ77605.1"/>
    </source>
</evidence>
<feature type="transmembrane region" description="Helical" evidence="1">
    <location>
        <begin position="90"/>
        <end position="110"/>
    </location>
</feature>
<dbReference type="SUPFAM" id="SSF55073">
    <property type="entry name" value="Nucleotide cyclase"/>
    <property type="match status" value="1"/>
</dbReference>
<dbReference type="CDD" id="cd01948">
    <property type="entry name" value="EAL"/>
    <property type="match status" value="1"/>
</dbReference>
<dbReference type="CDD" id="cd01949">
    <property type="entry name" value="GGDEF"/>
    <property type="match status" value="1"/>
</dbReference>
<dbReference type="AlphaFoldDB" id="A0A1J5QNR5"/>
<protein>
    <submittedName>
        <fullName evidence="4">Oxygen sensor protein DosP</fullName>
        <ecNumber evidence="4">3.1.4.52</ecNumber>
    </submittedName>
</protein>
<dbReference type="Gene3D" id="3.20.20.450">
    <property type="entry name" value="EAL domain"/>
    <property type="match status" value="1"/>
</dbReference>
<dbReference type="SUPFAM" id="SSF141868">
    <property type="entry name" value="EAL domain-like"/>
    <property type="match status" value="1"/>
</dbReference>
<sequence length="1095" mass="120386">MGERESADTTAIDMPMTDRAPGSAVLGVTATTAPRPAGELPILATDDIAADQAKLLLNSIPVGFAGTVIPAGAVAWVLRGHVPAPTLWLWIWFVWMVLVQSTRLAVWFAARPEAELRRNPDRWLFRLRMTVLMLGLSWALLPLLLFPASPLDGLFVATVIAAVCGAGVAQQSSDAPSALFFMLPSAISLSVRLLLSPDPTLQASGYLAIMYFAYLALATRRIHASFRELALLHARAAQQSLYDALTRLPNRSALTLRLQDALARAKRNGTEVAVGYVDLDDFKRVNDMLGHDAGDALLREVARRWRTELRETELIARLGGDEFAIVIESIDPGNAVKQLAAIFERVHLAVATPILVSPPQPVQIGMTMGVARFPVDSTDPDMLLRQADASMYQLKRQKTTRREWWQLGVSDTPAQPESPIDPYGSEAAEILTEASALFDQINAQFIDAFYLELETDSGARALLLGLDDEQFAGLKRRQVAYLRFLVSPDTTLDALKSRARQIGAIHFLSGVSGSMLARSSVRYRSLLGERVNAERLPASRRYHLLTVVESRVQDELQAQFSAGEEVNQSYLEVFSRQRPFQGGLWTDASQQELDFLAGLSGVLDVVLTRLNREGELTVERSAAKPGSDISAALRDRTLLPDLDPTSPRGQNATSTAWRTQTIERIDSWARDPRVEPWRDLGARFGIRSNVAIPFAGQDGHVVGVLTIYGTQPNQFASAWMQQWTAGVQRRMESIWAQCSTPPGSLVLSEEKALNYRERLFAGGLQMYMQPIADLETGEVTHVEALARLRMPDGTVVPPALFIPLLGDTELDRVFRVGLDQALEALRAWDAQGLAIDMSINLPPSTLLDPDCAGWVEESLRRHAVEPRRLALELLETQAFDSAARREAIHRLRKVGIRLAMDDLGTGYSSIHRLSTLKFDSIKIDQNLILQIYDSPLQTITLIGTLVLLGLDLGQSVVVEGIEDEGMLEVAAVFGAKYAQGYAIAAPMPASQVPNWLGGFAFPIEVGAHRLQTYAGALACHWRFVHLSNGHHPSSASDCPLGRFLHERGCKGTEIDHWHACIHTSGAEAQEASQKLSNWLAERVQASRPVRQNCAA</sequence>